<reference evidence="3 4" key="1">
    <citation type="submission" date="2020-07" db="EMBL/GenBank/DDBJ databases">
        <title>Stappia sp., F7233, whole genome shotgun sequencing project.</title>
        <authorList>
            <person name="Jiang S."/>
            <person name="Liu Z.W."/>
            <person name="Du Z.J."/>
        </authorList>
    </citation>
    <scope>NUCLEOTIDE SEQUENCE [LARGE SCALE GENOMIC DNA]</scope>
    <source>
        <strain evidence="3 4">F7233</strain>
    </source>
</reference>
<evidence type="ECO:0000313" key="3">
    <source>
        <dbReference type="EMBL" id="MBA5778763.1"/>
    </source>
</evidence>
<comment type="caution">
    <text evidence="3">The sequence shown here is derived from an EMBL/GenBank/DDBJ whole genome shotgun (WGS) entry which is preliminary data.</text>
</comment>
<dbReference type="InterPro" id="IPR006076">
    <property type="entry name" value="FAD-dep_OxRdtase"/>
</dbReference>
<evidence type="ECO:0000256" key="1">
    <source>
        <dbReference type="ARBA" id="ARBA00023002"/>
    </source>
</evidence>
<organism evidence="3 4">
    <name type="scientific">Stappia albiluteola</name>
    <dbReference type="NCBI Taxonomy" id="2758565"/>
    <lineage>
        <taxon>Bacteria</taxon>
        <taxon>Pseudomonadati</taxon>
        <taxon>Pseudomonadota</taxon>
        <taxon>Alphaproteobacteria</taxon>
        <taxon>Hyphomicrobiales</taxon>
        <taxon>Stappiaceae</taxon>
        <taxon>Stappia</taxon>
    </lineage>
</organism>
<evidence type="ECO:0000313" key="4">
    <source>
        <dbReference type="Proteomes" id="UP000541109"/>
    </source>
</evidence>
<dbReference type="RefSeq" id="WP_182167397.1">
    <property type="nucleotide sequence ID" value="NZ_JACFXV010000064.1"/>
</dbReference>
<keyword evidence="1" id="KW-0560">Oxidoreductase</keyword>
<accession>A0A839AGD4</accession>
<dbReference type="SUPFAM" id="SSF51905">
    <property type="entry name" value="FAD/NAD(P)-binding domain"/>
    <property type="match status" value="1"/>
</dbReference>
<sequence length="446" mass="48205">MRRLYEASAYDLQPDPLNFWNSTVPPDRLDAPPLDGDTQADFAVIGAGYTGLSAALRLAETHGASVVVVDRSRPGWGASGRNGGFVCLGGSKRSEESLLREFGVDETARYRACQRDAIDHVAATLDRFGIDADRHSDGEWEIAHTKGHADALRRQAEAGKRKGSEGARFFEPDELASLGIAAPFVHGGSHLPAGFAINPLKYVAGLLAAVRDADARVYGQSEITGIEPIGDGYRLRSATGSIAAKRLIVATNGYGAEDLVPGLAGRLLPAFSNILVTEPMDEATLAAQGWTRRDMAYDSRNLLHYFRLMPDGRFLFGMRGGTSHAPAAVAEMRQAIRRDFEAMFPAWRQVETPWFWSGLVCLTRSLTQYLGKVDGWSNAWASAAYHGNGVAMGSHAGRLVADLGAGAIDESDIPAVMRGGLKPFPLPALRRTYLKAAYAWFGLVDR</sequence>
<dbReference type="GO" id="GO:0005737">
    <property type="term" value="C:cytoplasm"/>
    <property type="evidence" value="ECO:0007669"/>
    <property type="project" value="TreeGrafter"/>
</dbReference>
<proteinExistence type="predicted"/>
<dbReference type="Proteomes" id="UP000541109">
    <property type="component" value="Unassembled WGS sequence"/>
</dbReference>
<gene>
    <name evidence="3" type="ORF">H2509_16685</name>
</gene>
<dbReference type="AlphaFoldDB" id="A0A839AGD4"/>
<dbReference type="GO" id="GO:0016491">
    <property type="term" value="F:oxidoreductase activity"/>
    <property type="evidence" value="ECO:0007669"/>
    <property type="project" value="UniProtKB-KW"/>
</dbReference>
<dbReference type="Gene3D" id="3.30.9.10">
    <property type="entry name" value="D-Amino Acid Oxidase, subunit A, domain 2"/>
    <property type="match status" value="1"/>
</dbReference>
<protein>
    <submittedName>
        <fullName evidence="3">FAD-binding oxidoreductase</fullName>
    </submittedName>
</protein>
<dbReference type="PANTHER" id="PTHR13847:SF281">
    <property type="entry name" value="FAD DEPENDENT OXIDOREDUCTASE DOMAIN-CONTAINING PROTEIN"/>
    <property type="match status" value="1"/>
</dbReference>
<feature type="domain" description="FAD dependent oxidoreductase" evidence="2">
    <location>
        <begin position="41"/>
        <end position="403"/>
    </location>
</feature>
<dbReference type="Pfam" id="PF01266">
    <property type="entry name" value="DAO"/>
    <property type="match status" value="1"/>
</dbReference>
<keyword evidence="4" id="KW-1185">Reference proteome</keyword>
<name>A0A839AGD4_9HYPH</name>
<dbReference type="PANTHER" id="PTHR13847">
    <property type="entry name" value="SARCOSINE DEHYDROGENASE-RELATED"/>
    <property type="match status" value="1"/>
</dbReference>
<dbReference type="EMBL" id="JACFXV010000064">
    <property type="protein sequence ID" value="MBA5778763.1"/>
    <property type="molecule type" value="Genomic_DNA"/>
</dbReference>
<dbReference type="InterPro" id="IPR036188">
    <property type="entry name" value="FAD/NAD-bd_sf"/>
</dbReference>
<evidence type="ECO:0000259" key="2">
    <source>
        <dbReference type="Pfam" id="PF01266"/>
    </source>
</evidence>
<dbReference type="Gene3D" id="3.50.50.60">
    <property type="entry name" value="FAD/NAD(P)-binding domain"/>
    <property type="match status" value="1"/>
</dbReference>